<evidence type="ECO:0000256" key="8">
    <source>
        <dbReference type="SAM" id="Phobius"/>
    </source>
</evidence>
<feature type="transmembrane region" description="Helical" evidence="8">
    <location>
        <begin position="487"/>
        <end position="511"/>
    </location>
</feature>
<evidence type="ECO:0000259" key="9">
    <source>
        <dbReference type="PROSITE" id="PS50850"/>
    </source>
</evidence>
<evidence type="ECO:0000256" key="5">
    <source>
        <dbReference type="ARBA" id="ARBA00023136"/>
    </source>
</evidence>
<evidence type="ECO:0000256" key="7">
    <source>
        <dbReference type="SAM" id="MobiDB-lite"/>
    </source>
</evidence>
<sequence length="524" mass="57005">MDNTTIEKDEKSDQVQACQDQDSTKGPQTDDLTRPVTNEILQSEKSTSRDIQRADEPYSIYSQKTKTFLIISVSFMGIISPLSSAVYLPAVPQIAHDLNVSPSLINLTITTYMIFQGIAPSFIGTFSDTYGRRPAYVICGIIYLAANIALALNSTYAGLLVLRCIQSCGSSATIALGSATVADLVTRAERGKFIGYAGMGVTLGPAIGPVAGGLITENLGWRALFWFLTILSGVLFLLIFVFLPETCRSVVGNGSIPAPWWNMSLLAYIQHRRNRFGGGSEKPAAKKKRPNPFAALKILLHRESGIVLGFGSLMYAGYFSILTTLSNELSVRFGFSPVIIGLCYLPIGVGSITTRWTVGYLIDRNFKRHAAKAGYEFTANRQQDMSKLNVERARLEVSLPLIYLSSGIALAYGWIMESKSSLAGIEVALFFIGMFFTGALNGLNVLVVDINTDTPATAVAANNLFRCLIGAGAVAIATPMINRIGMGWMGVFIAGLWVVFSPCIWLIMLYGHSWRLKKGDKEIC</sequence>
<organism evidence="10 11">
    <name type="scientific">Trichoderma gamsii</name>
    <dbReference type="NCBI Taxonomy" id="398673"/>
    <lineage>
        <taxon>Eukaryota</taxon>
        <taxon>Fungi</taxon>
        <taxon>Dikarya</taxon>
        <taxon>Ascomycota</taxon>
        <taxon>Pezizomycotina</taxon>
        <taxon>Sordariomycetes</taxon>
        <taxon>Hypocreomycetidae</taxon>
        <taxon>Hypocreales</taxon>
        <taxon>Hypocreaceae</taxon>
        <taxon>Trichoderma</taxon>
    </lineage>
</organism>
<feature type="transmembrane region" description="Helical" evidence="8">
    <location>
        <begin position="338"/>
        <end position="362"/>
    </location>
</feature>
<keyword evidence="4 8" id="KW-1133">Transmembrane helix</keyword>
<feature type="region of interest" description="Disordered" evidence="7">
    <location>
        <begin position="1"/>
        <end position="50"/>
    </location>
</feature>
<dbReference type="Gene3D" id="1.20.1720.10">
    <property type="entry name" value="Multidrug resistance protein D"/>
    <property type="match status" value="1"/>
</dbReference>
<gene>
    <name evidence="10" type="ORF">TGAMA5MH_04503</name>
</gene>
<feature type="compositionally biased region" description="Polar residues" evidence="7">
    <location>
        <begin position="35"/>
        <end position="45"/>
    </location>
</feature>
<feature type="compositionally biased region" description="Polar residues" evidence="7">
    <location>
        <begin position="14"/>
        <end position="27"/>
    </location>
</feature>
<comment type="subcellular location">
    <subcellularLocation>
        <location evidence="1">Membrane</location>
        <topology evidence="1">Multi-pass membrane protein</topology>
    </subcellularLocation>
</comment>
<feature type="transmembrane region" description="Helical" evidence="8">
    <location>
        <begin position="395"/>
        <end position="415"/>
    </location>
</feature>
<dbReference type="AlphaFoldDB" id="A0A2K0TDC2"/>
<keyword evidence="6" id="KW-0325">Glycoprotein</keyword>
<comment type="caution">
    <text evidence="10">The sequence shown here is derived from an EMBL/GenBank/DDBJ whole genome shotgun (WGS) entry which is preliminary data.</text>
</comment>
<proteinExistence type="predicted"/>
<evidence type="ECO:0000313" key="11">
    <source>
        <dbReference type="Proteomes" id="UP000236546"/>
    </source>
</evidence>
<feature type="transmembrane region" description="Helical" evidence="8">
    <location>
        <begin position="460"/>
        <end position="481"/>
    </location>
</feature>
<dbReference type="InterPro" id="IPR020846">
    <property type="entry name" value="MFS_dom"/>
</dbReference>
<feature type="transmembrane region" description="Helical" evidence="8">
    <location>
        <begin position="223"/>
        <end position="243"/>
    </location>
</feature>
<evidence type="ECO:0000256" key="3">
    <source>
        <dbReference type="ARBA" id="ARBA00022692"/>
    </source>
</evidence>
<keyword evidence="5 8" id="KW-0472">Membrane</keyword>
<dbReference type="EMBL" id="MTYH01000037">
    <property type="protein sequence ID" value="PNP43531.1"/>
    <property type="molecule type" value="Genomic_DNA"/>
</dbReference>
<dbReference type="PRINTS" id="PR01036">
    <property type="entry name" value="TCRTETB"/>
</dbReference>
<feature type="transmembrane region" description="Helical" evidence="8">
    <location>
        <begin position="103"/>
        <end position="123"/>
    </location>
</feature>
<dbReference type="GO" id="GO:0140115">
    <property type="term" value="P:export across plasma membrane"/>
    <property type="evidence" value="ECO:0007669"/>
    <property type="project" value="UniProtKB-ARBA"/>
</dbReference>
<evidence type="ECO:0000313" key="10">
    <source>
        <dbReference type="EMBL" id="PNP43531.1"/>
    </source>
</evidence>
<dbReference type="Gene3D" id="1.20.1250.20">
    <property type="entry name" value="MFS general substrate transporter like domains"/>
    <property type="match status" value="1"/>
</dbReference>
<dbReference type="GO" id="GO:0005886">
    <property type="term" value="C:plasma membrane"/>
    <property type="evidence" value="ECO:0007669"/>
    <property type="project" value="TreeGrafter"/>
</dbReference>
<feature type="transmembrane region" description="Helical" evidence="8">
    <location>
        <begin position="306"/>
        <end position="326"/>
    </location>
</feature>
<feature type="compositionally biased region" description="Basic and acidic residues" evidence="7">
    <location>
        <begin position="1"/>
        <end position="13"/>
    </location>
</feature>
<protein>
    <recommendedName>
        <fullName evidence="9">Major facilitator superfamily (MFS) profile domain-containing protein</fullName>
    </recommendedName>
</protein>
<feature type="transmembrane region" description="Helical" evidence="8">
    <location>
        <begin position="427"/>
        <end position="448"/>
    </location>
</feature>
<dbReference type="FunFam" id="1.20.1250.20:FF:000172">
    <property type="entry name" value="MFS multidrug resistance transporter"/>
    <property type="match status" value="1"/>
</dbReference>
<dbReference type="InterPro" id="IPR036259">
    <property type="entry name" value="MFS_trans_sf"/>
</dbReference>
<dbReference type="OrthoDB" id="440553at2759"/>
<dbReference type="SUPFAM" id="SSF103473">
    <property type="entry name" value="MFS general substrate transporter"/>
    <property type="match status" value="1"/>
</dbReference>
<evidence type="ECO:0000256" key="2">
    <source>
        <dbReference type="ARBA" id="ARBA00022448"/>
    </source>
</evidence>
<dbReference type="FunFam" id="1.20.1720.10:FF:000009">
    <property type="entry name" value="MFS multidrug transporter"/>
    <property type="match status" value="1"/>
</dbReference>
<dbReference type="InterPro" id="IPR011701">
    <property type="entry name" value="MFS"/>
</dbReference>
<dbReference type="Proteomes" id="UP000236546">
    <property type="component" value="Unassembled WGS sequence"/>
</dbReference>
<feature type="domain" description="Major facilitator superfamily (MFS) profile" evidence="9">
    <location>
        <begin position="69"/>
        <end position="514"/>
    </location>
</feature>
<feature type="transmembrane region" description="Helical" evidence="8">
    <location>
        <begin position="135"/>
        <end position="154"/>
    </location>
</feature>
<keyword evidence="2" id="KW-0813">Transport</keyword>
<dbReference type="PANTHER" id="PTHR23502:SF51">
    <property type="entry name" value="QUINIDINE RESISTANCE PROTEIN 1-RELATED"/>
    <property type="match status" value="1"/>
</dbReference>
<evidence type="ECO:0000256" key="6">
    <source>
        <dbReference type="ARBA" id="ARBA00023180"/>
    </source>
</evidence>
<keyword evidence="3 8" id="KW-0812">Transmembrane</keyword>
<feature type="transmembrane region" description="Helical" evidence="8">
    <location>
        <begin position="193"/>
        <end position="211"/>
    </location>
</feature>
<evidence type="ECO:0000256" key="4">
    <source>
        <dbReference type="ARBA" id="ARBA00022989"/>
    </source>
</evidence>
<dbReference type="Pfam" id="PF07690">
    <property type="entry name" value="MFS_1"/>
    <property type="match status" value="1"/>
</dbReference>
<feature type="transmembrane region" description="Helical" evidence="8">
    <location>
        <begin position="68"/>
        <end position="91"/>
    </location>
</feature>
<evidence type="ECO:0000256" key="1">
    <source>
        <dbReference type="ARBA" id="ARBA00004141"/>
    </source>
</evidence>
<dbReference type="GO" id="GO:0015137">
    <property type="term" value="F:citrate transmembrane transporter activity"/>
    <property type="evidence" value="ECO:0007669"/>
    <property type="project" value="UniProtKB-ARBA"/>
</dbReference>
<feature type="transmembrane region" description="Helical" evidence="8">
    <location>
        <begin position="160"/>
        <end position="181"/>
    </location>
</feature>
<dbReference type="PANTHER" id="PTHR23502">
    <property type="entry name" value="MAJOR FACILITATOR SUPERFAMILY"/>
    <property type="match status" value="1"/>
</dbReference>
<reference evidence="10 11" key="1">
    <citation type="submission" date="2017-02" db="EMBL/GenBank/DDBJ databases">
        <title>Genomes of Trichoderma spp. with biocontrol activity.</title>
        <authorList>
            <person name="Gardiner D."/>
            <person name="Kazan K."/>
            <person name="Vos C."/>
            <person name="Harvey P."/>
        </authorList>
    </citation>
    <scope>NUCLEOTIDE SEQUENCE [LARGE SCALE GENOMIC DNA]</scope>
    <source>
        <strain evidence="10 11">A5MH</strain>
    </source>
</reference>
<dbReference type="CDD" id="cd17323">
    <property type="entry name" value="MFS_Tpo1_MDR_like"/>
    <property type="match status" value="1"/>
</dbReference>
<dbReference type="PROSITE" id="PS50850">
    <property type="entry name" value="MFS"/>
    <property type="match status" value="1"/>
</dbReference>
<accession>A0A2K0TDC2</accession>
<name>A0A2K0TDC2_9HYPO</name>